<sequence>DAAGGLELADGGAEGEVVAENLLEGSTLQHAELERGDGAGLPRPDVAGVGERPVQLVAAGLHHVAVDGGGVGGVELQEDDVVARVRRHVGVAGVVHHLQLLAGEHRPRRRVHRQLQVLLAVLVDVDRQHQVPPAHELELGRRVVEPCHLHHVPQPIPVKP</sequence>
<dbReference type="PaxDb" id="39947-A0A0N7KCK5"/>
<proteinExistence type="predicted"/>
<keyword evidence="2" id="KW-1185">Reference proteome</keyword>
<dbReference type="Proteomes" id="UP000059680">
    <property type="component" value="Chromosome 1"/>
</dbReference>
<gene>
    <name evidence="1" type="ordered locus">Os01g0221000</name>
    <name evidence="1" type="ORF">OSNPB_010221000</name>
</gene>
<dbReference type="FunCoup" id="A0A0N7KCK5">
    <property type="interactions" value="331"/>
</dbReference>
<feature type="non-terminal residue" evidence="1">
    <location>
        <position position="1"/>
    </location>
</feature>
<dbReference type="OMA" id="AHQSIEH"/>
<protein>
    <submittedName>
        <fullName evidence="1">Os01g0221000 protein</fullName>
    </submittedName>
</protein>
<dbReference type="AlphaFoldDB" id="A0A0N7KCK5"/>
<reference evidence="2" key="1">
    <citation type="journal article" date="2005" name="Nature">
        <title>The map-based sequence of the rice genome.</title>
        <authorList>
            <consortium name="International rice genome sequencing project (IRGSP)"/>
            <person name="Matsumoto T."/>
            <person name="Wu J."/>
            <person name="Kanamori H."/>
            <person name="Katayose Y."/>
            <person name="Fujisawa M."/>
            <person name="Namiki N."/>
            <person name="Mizuno H."/>
            <person name="Yamamoto K."/>
            <person name="Antonio B.A."/>
            <person name="Baba T."/>
            <person name="Sakata K."/>
            <person name="Nagamura Y."/>
            <person name="Aoki H."/>
            <person name="Arikawa K."/>
            <person name="Arita K."/>
            <person name="Bito T."/>
            <person name="Chiden Y."/>
            <person name="Fujitsuka N."/>
            <person name="Fukunaka R."/>
            <person name="Hamada M."/>
            <person name="Harada C."/>
            <person name="Hayashi A."/>
            <person name="Hijishita S."/>
            <person name="Honda M."/>
            <person name="Hosokawa S."/>
            <person name="Ichikawa Y."/>
            <person name="Idonuma A."/>
            <person name="Iijima M."/>
            <person name="Ikeda M."/>
            <person name="Ikeno M."/>
            <person name="Ito K."/>
            <person name="Ito S."/>
            <person name="Ito T."/>
            <person name="Ito Y."/>
            <person name="Ito Y."/>
            <person name="Iwabuchi A."/>
            <person name="Kamiya K."/>
            <person name="Karasawa W."/>
            <person name="Kurita K."/>
            <person name="Katagiri S."/>
            <person name="Kikuta A."/>
            <person name="Kobayashi H."/>
            <person name="Kobayashi N."/>
            <person name="Machita K."/>
            <person name="Maehara T."/>
            <person name="Masukawa M."/>
            <person name="Mizubayashi T."/>
            <person name="Mukai Y."/>
            <person name="Nagasaki H."/>
            <person name="Nagata Y."/>
            <person name="Naito S."/>
            <person name="Nakashima M."/>
            <person name="Nakama Y."/>
            <person name="Nakamichi Y."/>
            <person name="Nakamura M."/>
            <person name="Meguro A."/>
            <person name="Negishi M."/>
            <person name="Ohta I."/>
            <person name="Ohta T."/>
            <person name="Okamoto M."/>
            <person name="Ono N."/>
            <person name="Saji S."/>
            <person name="Sakaguchi M."/>
            <person name="Sakai K."/>
            <person name="Shibata M."/>
            <person name="Shimokawa T."/>
            <person name="Song J."/>
            <person name="Takazaki Y."/>
            <person name="Terasawa K."/>
            <person name="Tsugane M."/>
            <person name="Tsuji K."/>
            <person name="Ueda S."/>
            <person name="Waki K."/>
            <person name="Yamagata H."/>
            <person name="Yamamoto M."/>
            <person name="Yamamoto S."/>
            <person name="Yamane H."/>
            <person name="Yoshiki S."/>
            <person name="Yoshihara R."/>
            <person name="Yukawa K."/>
            <person name="Zhong H."/>
            <person name="Yano M."/>
            <person name="Yuan Q."/>
            <person name="Ouyang S."/>
            <person name="Liu J."/>
            <person name="Jones K.M."/>
            <person name="Gansberger K."/>
            <person name="Moffat K."/>
            <person name="Hill J."/>
            <person name="Bera J."/>
            <person name="Fadrosh D."/>
            <person name="Jin S."/>
            <person name="Johri S."/>
            <person name="Kim M."/>
            <person name="Overton L."/>
            <person name="Reardon M."/>
            <person name="Tsitrin T."/>
            <person name="Vuong H."/>
            <person name="Weaver B."/>
            <person name="Ciecko A."/>
            <person name="Tallon L."/>
            <person name="Jackson J."/>
            <person name="Pai G."/>
            <person name="Aken S.V."/>
            <person name="Utterback T."/>
            <person name="Reidmuller S."/>
            <person name="Feldblyum T."/>
            <person name="Hsiao J."/>
            <person name="Zismann V."/>
            <person name="Iobst S."/>
            <person name="de Vazeille A.R."/>
            <person name="Buell C.R."/>
            <person name="Ying K."/>
            <person name="Li Y."/>
            <person name="Lu T."/>
            <person name="Huang Y."/>
            <person name="Zhao Q."/>
            <person name="Feng Q."/>
            <person name="Zhang L."/>
            <person name="Zhu J."/>
            <person name="Weng Q."/>
            <person name="Mu J."/>
            <person name="Lu Y."/>
            <person name="Fan D."/>
            <person name="Liu Y."/>
            <person name="Guan J."/>
            <person name="Zhang Y."/>
            <person name="Yu S."/>
            <person name="Liu X."/>
            <person name="Zhang Y."/>
            <person name="Hong G."/>
            <person name="Han B."/>
            <person name="Choisne N."/>
            <person name="Demange N."/>
            <person name="Orjeda G."/>
            <person name="Samain S."/>
            <person name="Cattolico L."/>
            <person name="Pelletier E."/>
            <person name="Couloux A."/>
            <person name="Segurens B."/>
            <person name="Wincker P."/>
            <person name="D'Hont A."/>
            <person name="Scarpelli C."/>
            <person name="Weissenbach J."/>
            <person name="Salanoubat M."/>
            <person name="Quetier F."/>
            <person name="Yu Y."/>
            <person name="Kim H.R."/>
            <person name="Rambo T."/>
            <person name="Currie J."/>
            <person name="Collura K."/>
            <person name="Luo M."/>
            <person name="Yang T."/>
            <person name="Ammiraju J.S.S."/>
            <person name="Engler F."/>
            <person name="Soderlund C."/>
            <person name="Wing R.A."/>
            <person name="Palmer L.E."/>
            <person name="de la Bastide M."/>
            <person name="Spiegel L."/>
            <person name="Nascimento L."/>
            <person name="Zutavern T."/>
            <person name="O'Shaughnessy A."/>
            <person name="Dike S."/>
            <person name="Dedhia N."/>
            <person name="Preston R."/>
            <person name="Balija V."/>
            <person name="McCombie W.R."/>
            <person name="Chow T."/>
            <person name="Chen H."/>
            <person name="Chung M."/>
            <person name="Chen C."/>
            <person name="Shaw J."/>
            <person name="Wu H."/>
            <person name="Hsiao K."/>
            <person name="Chao Y."/>
            <person name="Chu M."/>
            <person name="Cheng C."/>
            <person name="Hour A."/>
            <person name="Lee P."/>
            <person name="Lin S."/>
            <person name="Lin Y."/>
            <person name="Liou J."/>
            <person name="Liu S."/>
            <person name="Hsing Y."/>
            <person name="Raghuvanshi S."/>
            <person name="Mohanty A."/>
            <person name="Bharti A.K."/>
            <person name="Gaur A."/>
            <person name="Gupta V."/>
            <person name="Kumar D."/>
            <person name="Ravi V."/>
            <person name="Vij S."/>
            <person name="Kapur A."/>
            <person name="Khurana P."/>
            <person name="Khurana P."/>
            <person name="Khurana J.P."/>
            <person name="Tyagi A.K."/>
            <person name="Gaikwad K."/>
            <person name="Singh A."/>
            <person name="Dalal V."/>
            <person name="Srivastava S."/>
            <person name="Dixit A."/>
            <person name="Pal A.K."/>
            <person name="Ghazi I.A."/>
            <person name="Yadav M."/>
            <person name="Pandit A."/>
            <person name="Bhargava A."/>
            <person name="Sureshbabu K."/>
            <person name="Batra K."/>
            <person name="Sharma T.R."/>
            <person name="Mohapatra T."/>
            <person name="Singh N.K."/>
            <person name="Messing J."/>
            <person name="Nelson A.B."/>
            <person name="Fuks G."/>
            <person name="Kavchok S."/>
            <person name="Keizer G."/>
            <person name="Linton E."/>
            <person name="Llaca V."/>
            <person name="Song R."/>
            <person name="Tanyolac B."/>
            <person name="Young S."/>
            <person name="Ho-Il K."/>
            <person name="Hahn J.H."/>
            <person name="Sangsakoo G."/>
            <person name="Vanavichit A."/>
            <person name="de Mattos Luiz.A.T."/>
            <person name="Zimmer P.D."/>
            <person name="Malone G."/>
            <person name="Dellagostin O."/>
            <person name="de Oliveira A.C."/>
            <person name="Bevan M."/>
            <person name="Bancroft I."/>
            <person name="Minx P."/>
            <person name="Cordum H."/>
            <person name="Wilson R."/>
            <person name="Cheng Z."/>
            <person name="Jin W."/>
            <person name="Jiang J."/>
            <person name="Leong S.A."/>
            <person name="Iwama H."/>
            <person name="Gojobori T."/>
            <person name="Itoh T."/>
            <person name="Niimura Y."/>
            <person name="Fujii Y."/>
            <person name="Habara T."/>
            <person name="Sakai H."/>
            <person name="Sato Y."/>
            <person name="Wilson G."/>
            <person name="Kumar K."/>
            <person name="McCouch S."/>
            <person name="Juretic N."/>
            <person name="Hoen D."/>
            <person name="Wright S."/>
            <person name="Bruskiewich R."/>
            <person name="Bureau T."/>
            <person name="Miyao A."/>
            <person name="Hirochika H."/>
            <person name="Nishikawa T."/>
            <person name="Kadowaki K."/>
            <person name="Sugiura M."/>
            <person name="Burr B."/>
            <person name="Sasaki T."/>
        </authorList>
    </citation>
    <scope>NUCLEOTIDE SEQUENCE [LARGE SCALE GENOMIC DNA]</scope>
    <source>
        <strain evidence="2">cv. Nipponbare</strain>
    </source>
</reference>
<dbReference type="Gramene" id="Os01t0221000-00">
    <property type="protein sequence ID" value="Os01t0221000-00"/>
    <property type="gene ID" value="Os01g0221000"/>
</dbReference>
<evidence type="ECO:0000313" key="1">
    <source>
        <dbReference type="EMBL" id="BAS71073.1"/>
    </source>
</evidence>
<name>A0A0N7KCK5_ORYSJ</name>
<organism evidence="1 2">
    <name type="scientific">Oryza sativa subsp. japonica</name>
    <name type="common">Rice</name>
    <dbReference type="NCBI Taxonomy" id="39947"/>
    <lineage>
        <taxon>Eukaryota</taxon>
        <taxon>Viridiplantae</taxon>
        <taxon>Streptophyta</taxon>
        <taxon>Embryophyta</taxon>
        <taxon>Tracheophyta</taxon>
        <taxon>Spermatophyta</taxon>
        <taxon>Magnoliopsida</taxon>
        <taxon>Liliopsida</taxon>
        <taxon>Poales</taxon>
        <taxon>Poaceae</taxon>
        <taxon>BOP clade</taxon>
        <taxon>Oryzoideae</taxon>
        <taxon>Oryzeae</taxon>
        <taxon>Oryzinae</taxon>
        <taxon>Oryza</taxon>
        <taxon>Oryza sativa</taxon>
    </lineage>
</organism>
<dbReference type="InParanoid" id="A0A0N7KCK5"/>
<dbReference type="EMBL" id="AP014957">
    <property type="protein sequence ID" value="BAS71073.1"/>
    <property type="molecule type" value="Genomic_DNA"/>
</dbReference>
<feature type="non-terminal residue" evidence="1">
    <location>
        <position position="160"/>
    </location>
</feature>
<evidence type="ECO:0000313" key="2">
    <source>
        <dbReference type="Proteomes" id="UP000059680"/>
    </source>
</evidence>
<reference evidence="1 2" key="2">
    <citation type="journal article" date="2013" name="Plant Cell Physiol.">
        <title>Rice Annotation Project Database (RAP-DB): an integrative and interactive database for rice genomics.</title>
        <authorList>
            <person name="Sakai H."/>
            <person name="Lee S.S."/>
            <person name="Tanaka T."/>
            <person name="Numa H."/>
            <person name="Kim J."/>
            <person name="Kawahara Y."/>
            <person name="Wakimoto H."/>
            <person name="Yang C.C."/>
            <person name="Iwamoto M."/>
            <person name="Abe T."/>
            <person name="Yamada Y."/>
            <person name="Muto A."/>
            <person name="Inokuchi H."/>
            <person name="Ikemura T."/>
            <person name="Matsumoto T."/>
            <person name="Sasaki T."/>
            <person name="Itoh T."/>
        </authorList>
    </citation>
    <scope>NUCLEOTIDE SEQUENCE [LARGE SCALE GENOMIC DNA]</scope>
    <source>
        <strain evidence="2">cv. Nipponbare</strain>
    </source>
</reference>
<accession>A0A0N7KCK5</accession>
<reference evidence="1 2" key="3">
    <citation type="journal article" date="2013" name="Rice">
        <title>Improvement of the Oryza sativa Nipponbare reference genome using next generation sequence and optical map data.</title>
        <authorList>
            <person name="Kawahara Y."/>
            <person name="de la Bastide M."/>
            <person name="Hamilton J.P."/>
            <person name="Kanamori H."/>
            <person name="McCombie W.R."/>
            <person name="Ouyang S."/>
            <person name="Schwartz D.C."/>
            <person name="Tanaka T."/>
            <person name="Wu J."/>
            <person name="Zhou S."/>
            <person name="Childs K.L."/>
            <person name="Davidson R.M."/>
            <person name="Lin H."/>
            <person name="Quesada-Ocampo L."/>
            <person name="Vaillancourt B."/>
            <person name="Sakai H."/>
            <person name="Lee S.S."/>
            <person name="Kim J."/>
            <person name="Numa H."/>
            <person name="Itoh T."/>
            <person name="Buell C.R."/>
            <person name="Matsumoto T."/>
        </authorList>
    </citation>
    <scope>NUCLEOTIDE SEQUENCE [LARGE SCALE GENOMIC DNA]</scope>
    <source>
        <strain evidence="2">cv. Nipponbare</strain>
    </source>
</reference>